<sequence>MSYFESRLKINIGDFEEIERKIKFCQELRITDLILEPKNDVVKLNSELKQRISKISTLNLYYRINLRPNSLNDLKKRIQPYNNFSDIIS</sequence>
<reference evidence="1" key="1">
    <citation type="journal article" date="2014" name="Front. Microbiol.">
        <title>High frequency of phylogenetically diverse reductive dehalogenase-homologous genes in deep subseafloor sedimentary metagenomes.</title>
        <authorList>
            <person name="Kawai M."/>
            <person name="Futagami T."/>
            <person name="Toyoda A."/>
            <person name="Takaki Y."/>
            <person name="Nishi S."/>
            <person name="Hori S."/>
            <person name="Arai W."/>
            <person name="Tsubouchi T."/>
            <person name="Morono Y."/>
            <person name="Uchiyama I."/>
            <person name="Ito T."/>
            <person name="Fujiyama A."/>
            <person name="Inagaki F."/>
            <person name="Takami H."/>
        </authorList>
    </citation>
    <scope>NUCLEOTIDE SEQUENCE</scope>
    <source>
        <strain evidence="1">Expedition CK06-06</strain>
    </source>
</reference>
<organism evidence="1">
    <name type="scientific">marine sediment metagenome</name>
    <dbReference type="NCBI Taxonomy" id="412755"/>
    <lineage>
        <taxon>unclassified sequences</taxon>
        <taxon>metagenomes</taxon>
        <taxon>ecological metagenomes</taxon>
    </lineage>
</organism>
<proteinExistence type="predicted"/>
<dbReference type="AlphaFoldDB" id="X1UL19"/>
<comment type="caution">
    <text evidence="1">The sequence shown here is derived from an EMBL/GenBank/DDBJ whole genome shotgun (WGS) entry which is preliminary data.</text>
</comment>
<feature type="non-terminal residue" evidence="1">
    <location>
        <position position="89"/>
    </location>
</feature>
<protein>
    <submittedName>
        <fullName evidence="1">Uncharacterized protein</fullName>
    </submittedName>
</protein>
<name>X1UL19_9ZZZZ</name>
<dbReference type="EMBL" id="BARW01040471">
    <property type="protein sequence ID" value="GAJ18224.1"/>
    <property type="molecule type" value="Genomic_DNA"/>
</dbReference>
<evidence type="ECO:0000313" key="1">
    <source>
        <dbReference type="EMBL" id="GAJ18224.1"/>
    </source>
</evidence>
<accession>X1UL19</accession>
<gene>
    <name evidence="1" type="ORF">S12H4_61134</name>
</gene>